<dbReference type="GO" id="GO:0007034">
    <property type="term" value="P:vacuolar transport"/>
    <property type="evidence" value="ECO:0007669"/>
    <property type="project" value="TreeGrafter"/>
</dbReference>
<keyword evidence="4" id="KW-0732">Signal</keyword>
<protein>
    <submittedName>
        <fullName evidence="11">Putative mannose 6-phosphate receptor-like protein</fullName>
    </submittedName>
</protein>
<keyword evidence="6 9" id="KW-0472">Membrane</keyword>
<evidence type="ECO:0000256" key="3">
    <source>
        <dbReference type="ARBA" id="ARBA00022692"/>
    </source>
</evidence>
<keyword evidence="5 9" id="KW-1133">Transmembrane helix</keyword>
<evidence type="ECO:0000313" key="11">
    <source>
        <dbReference type="EMBL" id="RKF65156.1"/>
    </source>
</evidence>
<reference evidence="11 12" key="1">
    <citation type="journal article" date="2018" name="BMC Genomics">
        <title>Comparative genome analyses reveal sequence features reflecting distinct modes of host-adaptation between dicot and monocot powdery mildew.</title>
        <authorList>
            <person name="Wu Y."/>
            <person name="Ma X."/>
            <person name="Pan Z."/>
            <person name="Kale S.D."/>
            <person name="Song Y."/>
            <person name="King H."/>
            <person name="Zhang Q."/>
            <person name="Presley C."/>
            <person name="Deng X."/>
            <person name="Wei C.I."/>
            <person name="Xiao S."/>
        </authorList>
    </citation>
    <scope>NUCLEOTIDE SEQUENCE [LARGE SCALE GENOMIC DNA]</scope>
    <source>
        <strain evidence="11">UCSC1</strain>
    </source>
</reference>
<gene>
    <name evidence="11" type="ORF">GcC1_125011</name>
</gene>
<keyword evidence="3 9" id="KW-0812">Transmembrane</keyword>
<feature type="transmembrane region" description="Helical" evidence="9">
    <location>
        <begin position="187"/>
        <end position="208"/>
    </location>
</feature>
<organism evidence="11 12">
    <name type="scientific">Golovinomyces cichoracearum</name>
    <dbReference type="NCBI Taxonomy" id="62708"/>
    <lineage>
        <taxon>Eukaryota</taxon>
        <taxon>Fungi</taxon>
        <taxon>Dikarya</taxon>
        <taxon>Ascomycota</taxon>
        <taxon>Pezizomycotina</taxon>
        <taxon>Leotiomycetes</taxon>
        <taxon>Erysiphales</taxon>
        <taxon>Erysiphaceae</taxon>
        <taxon>Golovinomyces</taxon>
    </lineage>
</organism>
<dbReference type="Proteomes" id="UP000285405">
    <property type="component" value="Unassembled WGS sequence"/>
</dbReference>
<name>A0A420I680_9PEZI</name>
<dbReference type="SUPFAM" id="SSF50911">
    <property type="entry name" value="Mannose 6-phosphate receptor domain"/>
    <property type="match status" value="1"/>
</dbReference>
<evidence type="ECO:0000256" key="7">
    <source>
        <dbReference type="ARBA" id="ARBA00023157"/>
    </source>
</evidence>
<dbReference type="PROSITE" id="PS51914">
    <property type="entry name" value="MRH"/>
    <property type="match status" value="1"/>
</dbReference>
<dbReference type="AlphaFoldDB" id="A0A420I680"/>
<dbReference type="EMBL" id="MCBR01012513">
    <property type="protein sequence ID" value="RKF65156.1"/>
    <property type="molecule type" value="Genomic_DNA"/>
</dbReference>
<comment type="caution">
    <text evidence="11">The sequence shown here is derived from an EMBL/GenBank/DDBJ whole genome shotgun (WGS) entry which is preliminary data.</text>
</comment>
<dbReference type="PANTHER" id="PTHR15071">
    <property type="entry name" value="MANNOSE-6-PHOSPHATE RECEPTOR FAMILY MEMBER"/>
    <property type="match status" value="1"/>
</dbReference>
<sequence>MAKPCTISSATGAFYDLTELRISLPNTLKKPLKHNRVDDWKARGYDYHNNQANFTLNICGPLAQKQANFVGIEEHLWQNVSAFYELGSERFSIGQENSTLLLRGRRLVLEYRNGSPCREQATNLKDGNDLQIRRKSSLISFHCDKDPLAAPSSALVTYVGSLDDECSYHFEVLSKVACVTSEPAKQLVGPGAVFALICIIAVLVYFIGGIFYQRNVAHARGWRQLPNYSIWAGIGSSIKDIFIILSSSCMGLLPYRRRYTMLPSGRLHRRAEDENRLIDQLDEEWDD</sequence>
<dbReference type="GO" id="GO:0000139">
    <property type="term" value="C:Golgi membrane"/>
    <property type="evidence" value="ECO:0007669"/>
    <property type="project" value="UniProtKB-SubCell"/>
</dbReference>
<dbReference type="GO" id="GO:0005770">
    <property type="term" value="C:late endosome"/>
    <property type="evidence" value="ECO:0007669"/>
    <property type="project" value="TreeGrafter"/>
</dbReference>
<dbReference type="InterPro" id="IPR028927">
    <property type="entry name" value="Man-6-P_rcpt"/>
</dbReference>
<evidence type="ECO:0000256" key="5">
    <source>
        <dbReference type="ARBA" id="ARBA00022989"/>
    </source>
</evidence>
<dbReference type="InterPro" id="IPR044865">
    <property type="entry name" value="MRH_dom"/>
</dbReference>
<evidence type="ECO:0000259" key="10">
    <source>
        <dbReference type="PROSITE" id="PS51914"/>
    </source>
</evidence>
<dbReference type="InterPro" id="IPR009011">
    <property type="entry name" value="Man6P_isomerase_rcpt-bd_dom_sf"/>
</dbReference>
<dbReference type="OrthoDB" id="4504960at2759"/>
<evidence type="ECO:0000256" key="6">
    <source>
        <dbReference type="ARBA" id="ARBA00023136"/>
    </source>
</evidence>
<dbReference type="FunFam" id="2.70.130.10:FF:000024">
    <property type="entry name" value="Putative vacuolar sorting receptor"/>
    <property type="match status" value="1"/>
</dbReference>
<evidence type="ECO:0000256" key="4">
    <source>
        <dbReference type="ARBA" id="ARBA00022729"/>
    </source>
</evidence>
<evidence type="ECO:0000256" key="9">
    <source>
        <dbReference type="SAM" id="Phobius"/>
    </source>
</evidence>
<proteinExistence type="predicted"/>
<keyword evidence="11" id="KW-0675">Receptor</keyword>
<evidence type="ECO:0000256" key="2">
    <source>
        <dbReference type="ARBA" id="ARBA00022448"/>
    </source>
</evidence>
<feature type="transmembrane region" description="Helical" evidence="9">
    <location>
        <begin position="228"/>
        <end position="253"/>
    </location>
</feature>
<feature type="domain" description="MRH" evidence="10">
    <location>
        <begin position="3"/>
        <end position="180"/>
    </location>
</feature>
<evidence type="ECO:0000313" key="12">
    <source>
        <dbReference type="Proteomes" id="UP000285405"/>
    </source>
</evidence>
<dbReference type="GO" id="GO:0010008">
    <property type="term" value="C:endosome membrane"/>
    <property type="evidence" value="ECO:0007669"/>
    <property type="project" value="UniProtKB-SubCell"/>
</dbReference>
<dbReference type="Pfam" id="PF02157">
    <property type="entry name" value="Man-6-P_recep"/>
    <property type="match status" value="1"/>
</dbReference>
<keyword evidence="7" id="KW-1015">Disulfide bond</keyword>
<dbReference type="Gene3D" id="2.70.130.10">
    <property type="entry name" value="Mannose-6-phosphate receptor binding domain"/>
    <property type="match status" value="1"/>
</dbReference>
<keyword evidence="2" id="KW-0813">Transport</keyword>
<evidence type="ECO:0000256" key="8">
    <source>
        <dbReference type="ARBA" id="ARBA00023180"/>
    </source>
</evidence>
<comment type="subcellular location">
    <subcellularLocation>
        <location evidence="1">Endomembrane system</location>
    </subcellularLocation>
</comment>
<evidence type="ECO:0000256" key="1">
    <source>
        <dbReference type="ARBA" id="ARBA00004308"/>
    </source>
</evidence>
<keyword evidence="8" id="KW-0325">Glycoprotein</keyword>
<accession>A0A420I680</accession>
<dbReference type="PANTHER" id="PTHR15071:SF0">
    <property type="entry name" value="MANNOSE 6-PHOSPHATE RECEPTOR-LIKE PROTEIN 1"/>
    <property type="match status" value="1"/>
</dbReference>